<dbReference type="Gene3D" id="1.10.8.60">
    <property type="match status" value="1"/>
</dbReference>
<evidence type="ECO:0000256" key="1">
    <source>
        <dbReference type="ARBA" id="ARBA00022741"/>
    </source>
</evidence>
<feature type="non-terminal residue" evidence="6">
    <location>
        <position position="1"/>
    </location>
</feature>
<evidence type="ECO:0000256" key="4">
    <source>
        <dbReference type="ARBA" id="ARBA00023163"/>
    </source>
</evidence>
<name>A0ABQ5KQ89_9EUKA</name>
<dbReference type="EMBL" id="BQXS01003561">
    <property type="protein sequence ID" value="GKT34657.1"/>
    <property type="molecule type" value="Genomic_DNA"/>
</dbReference>
<dbReference type="InterPro" id="IPR002078">
    <property type="entry name" value="Sigma_54_int"/>
</dbReference>
<reference evidence="6" key="1">
    <citation type="submission" date="2022-03" db="EMBL/GenBank/DDBJ databases">
        <title>Draft genome sequence of Aduncisulcus paluster, a free-living microaerophilic Fornicata.</title>
        <authorList>
            <person name="Yuyama I."/>
            <person name="Kume K."/>
            <person name="Tamura T."/>
            <person name="Inagaki Y."/>
            <person name="Hashimoto T."/>
        </authorList>
    </citation>
    <scope>NUCLEOTIDE SEQUENCE</scope>
    <source>
        <strain evidence="6">NY0171</strain>
    </source>
</reference>
<evidence type="ECO:0000259" key="5">
    <source>
        <dbReference type="PROSITE" id="PS50045"/>
    </source>
</evidence>
<accession>A0ABQ5KQ89</accession>
<gene>
    <name evidence="6" type="ORF">ADUPG1_002849</name>
</gene>
<comment type="caution">
    <text evidence="6">The sequence shown here is derived from an EMBL/GenBank/DDBJ whole genome shotgun (WGS) entry which is preliminary data.</text>
</comment>
<keyword evidence="1" id="KW-0547">Nucleotide-binding</keyword>
<dbReference type="Proteomes" id="UP001057375">
    <property type="component" value="Unassembled WGS sequence"/>
</dbReference>
<dbReference type="InterPro" id="IPR058031">
    <property type="entry name" value="AAA_lid_NorR"/>
</dbReference>
<feature type="domain" description="Sigma-54 factor interaction" evidence="5">
    <location>
        <begin position="1"/>
        <end position="53"/>
    </location>
</feature>
<dbReference type="SUPFAM" id="SSF52540">
    <property type="entry name" value="P-loop containing nucleoside triphosphate hydrolases"/>
    <property type="match status" value="1"/>
</dbReference>
<keyword evidence="7" id="KW-1185">Reference proteome</keyword>
<keyword evidence="3" id="KW-0805">Transcription regulation</keyword>
<keyword evidence="4" id="KW-0804">Transcription</keyword>
<evidence type="ECO:0000313" key="6">
    <source>
        <dbReference type="EMBL" id="GKT34657.1"/>
    </source>
</evidence>
<sequence>DIRELTAFHLSRLSAQYGVPPKVASSDFYDVLDNYDWPGNVRQLFNVVEQAFVASGSGNTIYAMHLSDSLRIKLAKSNLRKSGKVIAEEGSKVDRNVAESAAQPV</sequence>
<dbReference type="PROSITE" id="PS50045">
    <property type="entry name" value="SIGMA54_INTERACT_4"/>
    <property type="match status" value="1"/>
</dbReference>
<keyword evidence="2" id="KW-0067">ATP-binding</keyword>
<organism evidence="6 7">
    <name type="scientific">Aduncisulcus paluster</name>
    <dbReference type="NCBI Taxonomy" id="2918883"/>
    <lineage>
        <taxon>Eukaryota</taxon>
        <taxon>Metamonada</taxon>
        <taxon>Carpediemonas-like organisms</taxon>
        <taxon>Aduncisulcus</taxon>
    </lineage>
</organism>
<protein>
    <submittedName>
        <fullName evidence="6">Sigma-54 dependent transcriptional regulator</fullName>
    </submittedName>
</protein>
<evidence type="ECO:0000256" key="3">
    <source>
        <dbReference type="ARBA" id="ARBA00023015"/>
    </source>
</evidence>
<proteinExistence type="predicted"/>
<feature type="non-terminal residue" evidence="6">
    <location>
        <position position="105"/>
    </location>
</feature>
<dbReference type="InterPro" id="IPR027417">
    <property type="entry name" value="P-loop_NTPase"/>
</dbReference>
<evidence type="ECO:0000256" key="2">
    <source>
        <dbReference type="ARBA" id="ARBA00022840"/>
    </source>
</evidence>
<evidence type="ECO:0000313" key="7">
    <source>
        <dbReference type="Proteomes" id="UP001057375"/>
    </source>
</evidence>
<dbReference type="PANTHER" id="PTHR32071:SF113">
    <property type="entry name" value="ALGINATE BIOSYNTHESIS TRANSCRIPTIONAL REGULATORY PROTEIN ALGB"/>
    <property type="match status" value="1"/>
</dbReference>
<dbReference type="PANTHER" id="PTHR32071">
    <property type="entry name" value="TRANSCRIPTIONAL REGULATORY PROTEIN"/>
    <property type="match status" value="1"/>
</dbReference>
<dbReference type="Pfam" id="PF25601">
    <property type="entry name" value="AAA_lid_14"/>
    <property type="match status" value="1"/>
</dbReference>
<dbReference type="InterPro" id="IPR025944">
    <property type="entry name" value="Sigma_54_int_dom_CS"/>
</dbReference>
<dbReference type="PROSITE" id="PS00688">
    <property type="entry name" value="SIGMA54_INTERACT_3"/>
    <property type="match status" value="1"/>
</dbReference>